<dbReference type="AlphaFoldDB" id="F0LHP3"/>
<dbReference type="PATRIC" id="fig|391623.17.peg.151"/>
<organism evidence="2 3">
    <name type="scientific">Thermococcus barophilus (strain DSM 11836 / MP)</name>
    <dbReference type="NCBI Taxonomy" id="391623"/>
    <lineage>
        <taxon>Archaea</taxon>
        <taxon>Methanobacteriati</taxon>
        <taxon>Methanobacteriota</taxon>
        <taxon>Thermococci</taxon>
        <taxon>Thermococcales</taxon>
        <taxon>Thermococcaceae</taxon>
        <taxon>Thermococcus</taxon>
    </lineage>
</organism>
<dbReference type="KEGG" id="tba:TERMP_00150"/>
<dbReference type="eggNOG" id="arCOG01191">
    <property type="taxonomic scope" value="Archaea"/>
</dbReference>
<name>F0LHP3_THEBM</name>
<dbReference type="SUPFAM" id="SSF81593">
    <property type="entry name" value="Nucleotidyltransferase substrate binding subunit/domain"/>
    <property type="match status" value="1"/>
</dbReference>
<dbReference type="InterPro" id="IPR007842">
    <property type="entry name" value="HEPN_dom"/>
</dbReference>
<evidence type="ECO:0000313" key="3">
    <source>
        <dbReference type="Proteomes" id="UP000007478"/>
    </source>
</evidence>
<keyword evidence="3" id="KW-1185">Reference proteome</keyword>
<gene>
    <name evidence="2" type="ordered locus">TERMP_00150</name>
</gene>
<proteinExistence type="predicted"/>
<feature type="domain" description="HEPN" evidence="1">
    <location>
        <begin position="45"/>
        <end position="88"/>
    </location>
</feature>
<protein>
    <recommendedName>
        <fullName evidence="1">HEPN domain-containing protein</fullName>
    </recommendedName>
</protein>
<accession>F0LHP3</accession>
<dbReference type="Proteomes" id="UP000007478">
    <property type="component" value="Chromosome"/>
</dbReference>
<dbReference type="EMBL" id="CP002372">
    <property type="protein sequence ID" value="ADT83127.1"/>
    <property type="molecule type" value="Genomic_DNA"/>
</dbReference>
<evidence type="ECO:0000259" key="1">
    <source>
        <dbReference type="Pfam" id="PF05168"/>
    </source>
</evidence>
<dbReference type="HOGENOM" id="CLU_812863_0_0_2"/>
<dbReference type="Gene3D" id="1.20.120.330">
    <property type="entry name" value="Nucleotidyltransferases domain 2"/>
    <property type="match status" value="1"/>
</dbReference>
<dbReference type="Pfam" id="PF05168">
    <property type="entry name" value="HEPN"/>
    <property type="match status" value="1"/>
</dbReference>
<evidence type="ECO:0000313" key="2">
    <source>
        <dbReference type="EMBL" id="ADT83127.1"/>
    </source>
</evidence>
<sequence>MIFNITLLNLRISVVTLSENIFNQDVEYLNMEQTMSKDNLKYCWEEYYYIGLQELNSSKCLFEHDFYPQALFHLQQSVEKLVKTVFFMTIWGLYSSNFSLFKKALEDCNILRKSQIGKLTLENFCIELPRMFGHNPTKKYLEFLVCVATKYYEQGPQVVSDNKKEKVDNMIKDLREFLGKPGKVIRGFTPTLVLEKVAEIEHIKMDPDEMRSYLDEHIDSISSENDRIPSETFKYFYKEFLPLFIGWFNAFLDIFEIVWLGILFEADNVHSWTRYPTESMTPLELTEEKMKEFKFLELLDTVGRLYTLPEQILQMKTSFEEKKPLFKKFFKQLVQTQEKRI</sequence>
<reference evidence="2 3" key="1">
    <citation type="journal article" date="2011" name="J. Bacteriol.">
        <title>Complete genome sequence of the hyperthermophilic, piezophilic, heterotrophic, and carboxydotrophic archaeon Thermococcus barophilus MP.</title>
        <authorList>
            <person name="Vannier P."/>
            <person name="Marteinsson V.T."/>
            <person name="Fridjonsson O.H."/>
            <person name="Oger P."/>
            <person name="Jebbar M."/>
        </authorList>
    </citation>
    <scope>NUCLEOTIDE SEQUENCE [LARGE SCALE GENOMIC DNA]</scope>
    <source>
        <strain evidence="3">DSM 11836 / MP</strain>
    </source>
</reference>